<dbReference type="InterPro" id="IPR007801">
    <property type="entry name" value="MbnB/TglH/ChrH"/>
</dbReference>
<evidence type="ECO:0000313" key="4">
    <source>
        <dbReference type="Proteomes" id="UP000450676"/>
    </source>
</evidence>
<accession>A0A7X4KME5</accession>
<dbReference type="InterPro" id="IPR044922">
    <property type="entry name" value="DUF2063_N_sf"/>
</dbReference>
<sequence>MPHSAHPAHALGAGVGLRAPHYRQFLEQRPRAGWLEVHTENYLDQGGWDWHVLQELRRDYPLSLHGVGLGLGSARGFSEQHLERVRVLVRAVQPALVSEHLSWGAVFGRHLNDLLPLALNAAALDLLSERVHRVQDKLQRRILLENVSTYVRFRDDAMSEAEFLAALARRTGCGLLLDINNLYVNQCNHGEDALAAIAAIAPGTVGEFHLAGHLATPDAVIDHHGAQVAAPVWALYEAALRRFGPLPTLIEWDTDIPALDVLLAEADKAAAIAERVAAGQGAGAAGSAGVSFAPLQAAPAAASADGDALAASQQAFAAGLLNIAESAPALAAFQGEGKEHGYALYRGNLTVTWRKTLSSAYPVIAQLVGEEFFDALSAEYGRAHPSSSGDLNQFGAEFASFLRTFPHTTELPYLPDMARLEWSLHRAHYAADAPAMTAADLAAVPPEAIEDACLALRSACIPLAFDYSVVQLWQAHQPDGPPFPGLMEAPSHALIARPRWKTEVLPLSPASHAALAVLHGGGNFGAALDAAFDIDETFDVAAHLQQWLEHAVFSTIA</sequence>
<comment type="caution">
    <text evidence="3">The sequence shown here is derived from an EMBL/GenBank/DDBJ whole genome shotgun (WGS) entry which is preliminary data.</text>
</comment>
<evidence type="ECO:0000259" key="2">
    <source>
        <dbReference type="Pfam" id="PF09836"/>
    </source>
</evidence>
<protein>
    <recommendedName>
        <fullName evidence="1">UPF0276 protein GTP77_12215</fullName>
    </recommendedName>
</protein>
<name>A0A7X4KME5_9BURK</name>
<gene>
    <name evidence="3" type="ORF">GTP77_12215</name>
</gene>
<proteinExistence type="inferred from homology"/>
<dbReference type="RefSeq" id="WP_161072432.1">
    <property type="nucleotide sequence ID" value="NZ_WWCU01000011.1"/>
</dbReference>
<dbReference type="HAMAP" id="MF_00697">
    <property type="entry name" value="UPF0276"/>
    <property type="match status" value="1"/>
</dbReference>
<dbReference type="PANTHER" id="PTHR42194">
    <property type="entry name" value="UPF0276 PROTEIN HI_1600"/>
    <property type="match status" value="1"/>
</dbReference>
<dbReference type="SUPFAM" id="SSF51658">
    <property type="entry name" value="Xylose isomerase-like"/>
    <property type="match status" value="1"/>
</dbReference>
<dbReference type="Gene3D" id="1.10.150.690">
    <property type="entry name" value="DUF2063"/>
    <property type="match status" value="1"/>
</dbReference>
<organism evidence="3 4">
    <name type="scientific">Pseudoduganella aquatica</name>
    <dbReference type="NCBI Taxonomy" id="2660641"/>
    <lineage>
        <taxon>Bacteria</taxon>
        <taxon>Pseudomonadati</taxon>
        <taxon>Pseudomonadota</taxon>
        <taxon>Betaproteobacteria</taxon>
        <taxon>Burkholderiales</taxon>
        <taxon>Oxalobacteraceae</taxon>
        <taxon>Telluria group</taxon>
        <taxon>Pseudoduganella</taxon>
    </lineage>
</organism>
<keyword evidence="4" id="KW-1185">Reference proteome</keyword>
<dbReference type="AlphaFoldDB" id="A0A7X4KME5"/>
<dbReference type="PANTHER" id="PTHR42194:SF1">
    <property type="entry name" value="UPF0276 PROTEIN HI_1600"/>
    <property type="match status" value="1"/>
</dbReference>
<dbReference type="InterPro" id="IPR036237">
    <property type="entry name" value="Xyl_isomerase-like_sf"/>
</dbReference>
<dbReference type="Gene3D" id="3.20.20.150">
    <property type="entry name" value="Divalent-metal-dependent TIM barrel enzymes"/>
    <property type="match status" value="1"/>
</dbReference>
<dbReference type="NCBIfam" id="NF003818">
    <property type="entry name" value="PRK05409.1"/>
    <property type="match status" value="1"/>
</dbReference>
<evidence type="ECO:0000256" key="1">
    <source>
        <dbReference type="HAMAP-Rule" id="MF_00697"/>
    </source>
</evidence>
<dbReference type="Proteomes" id="UP000450676">
    <property type="component" value="Unassembled WGS sequence"/>
</dbReference>
<comment type="similarity">
    <text evidence="1">Belongs to the UPF0276 family.</text>
</comment>
<dbReference type="Pfam" id="PF05114">
    <property type="entry name" value="MbnB_TglH_ChrH"/>
    <property type="match status" value="1"/>
</dbReference>
<dbReference type="Pfam" id="PF09836">
    <property type="entry name" value="DUF2063"/>
    <property type="match status" value="1"/>
</dbReference>
<reference evidence="3 4" key="1">
    <citation type="submission" date="2019-12" db="EMBL/GenBank/DDBJ databases">
        <title>Novel species isolated from a subtropical stream in China.</title>
        <authorList>
            <person name="Lu H."/>
        </authorList>
    </citation>
    <scope>NUCLEOTIDE SEQUENCE [LARGE SCALE GENOMIC DNA]</scope>
    <source>
        <strain evidence="3 4">FT127W</strain>
    </source>
</reference>
<feature type="domain" description="Putative DNA-binding" evidence="2">
    <location>
        <begin position="312"/>
        <end position="402"/>
    </location>
</feature>
<evidence type="ECO:0000313" key="3">
    <source>
        <dbReference type="EMBL" id="MYN08097.1"/>
    </source>
</evidence>
<dbReference type="InterPro" id="IPR018640">
    <property type="entry name" value="DUF2063"/>
</dbReference>
<dbReference type="EMBL" id="WWCU01000011">
    <property type="protein sequence ID" value="MYN08097.1"/>
    <property type="molecule type" value="Genomic_DNA"/>
</dbReference>